<dbReference type="Proteomes" id="UP000265520">
    <property type="component" value="Unassembled WGS sequence"/>
</dbReference>
<dbReference type="EMBL" id="LXQA010041585">
    <property type="protein sequence ID" value="MCH99868.1"/>
    <property type="molecule type" value="Genomic_DNA"/>
</dbReference>
<protein>
    <submittedName>
        <fullName evidence="2">Uncharacterized protein</fullName>
    </submittedName>
</protein>
<accession>A0A392NL77</accession>
<dbReference type="AlphaFoldDB" id="A0A392NL77"/>
<reference evidence="2 3" key="1">
    <citation type="journal article" date="2018" name="Front. Plant Sci.">
        <title>Red Clover (Trifolium pratense) and Zigzag Clover (T. medium) - A Picture of Genomic Similarities and Differences.</title>
        <authorList>
            <person name="Dluhosova J."/>
            <person name="Istvanek J."/>
            <person name="Nedelnik J."/>
            <person name="Repkova J."/>
        </authorList>
    </citation>
    <scope>NUCLEOTIDE SEQUENCE [LARGE SCALE GENOMIC DNA]</scope>
    <source>
        <strain evidence="3">cv. 10/8</strain>
        <tissue evidence="2">Leaf</tissue>
    </source>
</reference>
<feature type="non-terminal residue" evidence="2">
    <location>
        <position position="1"/>
    </location>
</feature>
<evidence type="ECO:0000313" key="3">
    <source>
        <dbReference type="Proteomes" id="UP000265520"/>
    </source>
</evidence>
<organism evidence="2 3">
    <name type="scientific">Trifolium medium</name>
    <dbReference type="NCBI Taxonomy" id="97028"/>
    <lineage>
        <taxon>Eukaryota</taxon>
        <taxon>Viridiplantae</taxon>
        <taxon>Streptophyta</taxon>
        <taxon>Embryophyta</taxon>
        <taxon>Tracheophyta</taxon>
        <taxon>Spermatophyta</taxon>
        <taxon>Magnoliopsida</taxon>
        <taxon>eudicotyledons</taxon>
        <taxon>Gunneridae</taxon>
        <taxon>Pentapetalae</taxon>
        <taxon>rosids</taxon>
        <taxon>fabids</taxon>
        <taxon>Fabales</taxon>
        <taxon>Fabaceae</taxon>
        <taxon>Papilionoideae</taxon>
        <taxon>50 kb inversion clade</taxon>
        <taxon>NPAAA clade</taxon>
        <taxon>Hologalegina</taxon>
        <taxon>IRL clade</taxon>
        <taxon>Trifolieae</taxon>
        <taxon>Trifolium</taxon>
    </lineage>
</organism>
<name>A0A392NL77_9FABA</name>
<comment type="caution">
    <text evidence="2">The sequence shown here is derived from an EMBL/GenBank/DDBJ whole genome shotgun (WGS) entry which is preliminary data.</text>
</comment>
<feature type="region of interest" description="Disordered" evidence="1">
    <location>
        <begin position="1"/>
        <end position="55"/>
    </location>
</feature>
<sequence length="55" mass="5602">VLRRYSPQAKNLQGVVPSSSSTAPPAGENINPEGVASSSSTPPPPTEENIEATPS</sequence>
<keyword evidence="3" id="KW-1185">Reference proteome</keyword>
<evidence type="ECO:0000256" key="1">
    <source>
        <dbReference type="SAM" id="MobiDB-lite"/>
    </source>
</evidence>
<proteinExistence type="predicted"/>
<evidence type="ECO:0000313" key="2">
    <source>
        <dbReference type="EMBL" id="MCH99868.1"/>
    </source>
</evidence>